<evidence type="ECO:0000256" key="16">
    <source>
        <dbReference type="SAM" id="MobiDB-lite"/>
    </source>
</evidence>
<evidence type="ECO:0000313" key="18">
    <source>
        <dbReference type="Proteomes" id="UP000422232"/>
    </source>
</evidence>
<reference evidence="17 18" key="1">
    <citation type="submission" date="2019-04" db="EMBL/GenBank/DDBJ databases">
        <title>Complete genome sequencing of Piscirickettsia salmonis strain Psal-009.</title>
        <authorList>
            <person name="Schober I."/>
            <person name="Bunk B."/>
            <person name="Sproer C."/>
            <person name="Carril G.P."/>
            <person name="Riedel T."/>
            <person name="Flores-Herrera P.A."/>
            <person name="Nourdin-Galindo G."/>
            <person name="Marshall S.H."/>
            <person name="Overmann J."/>
        </authorList>
    </citation>
    <scope>NUCLEOTIDE SEQUENCE [LARGE SCALE GENOMIC DNA]</scope>
    <source>
        <strain evidence="17 18">Psal-009</strain>
    </source>
</reference>
<keyword evidence="4 15" id="KW-0997">Cell inner membrane</keyword>
<gene>
    <name evidence="15 17" type="primary">rne</name>
    <name evidence="17" type="ORF">Psal009_01354</name>
</gene>
<comment type="function">
    <text evidence="15">Endoribonuclease that plays a central role in RNA processing and decay. Required for the maturation of 5S and 16S rRNAs and the majority of tRNAs. Also involved in the degradation of most mRNAs.</text>
</comment>
<dbReference type="EMBL" id="CP038908">
    <property type="protein sequence ID" value="QGO05465.1"/>
    <property type="molecule type" value="Genomic_DNA"/>
</dbReference>
<keyword evidence="3 15" id="KW-0963">Cytoplasm</keyword>
<evidence type="ECO:0000256" key="13">
    <source>
        <dbReference type="ARBA" id="ARBA00022884"/>
    </source>
</evidence>
<dbReference type="InterPro" id="IPR019307">
    <property type="entry name" value="RNA-bd_AU-1/RNase_E/G"/>
</dbReference>
<dbReference type="RefSeq" id="WP_054300277.1">
    <property type="nucleotide sequence ID" value="NZ_CP012413.1"/>
</dbReference>
<feature type="compositionally biased region" description="Gly residues" evidence="16">
    <location>
        <begin position="595"/>
        <end position="609"/>
    </location>
</feature>
<keyword evidence="5 15" id="KW-0698">rRNA processing</keyword>
<keyword evidence="8 15" id="KW-0479">Metal-binding</keyword>
<feature type="binding site" evidence="15">
    <location>
        <position position="347"/>
    </location>
    <ligand>
        <name>Mg(2+)</name>
        <dbReference type="ChEBI" id="CHEBI:18420"/>
        <note>catalytic</note>
    </ligand>
</feature>
<keyword evidence="18" id="KW-1185">Reference proteome</keyword>
<dbReference type="PROSITE" id="PS50126">
    <property type="entry name" value="S1"/>
    <property type="match status" value="1"/>
</dbReference>
<keyword evidence="14 15" id="KW-0472">Membrane</keyword>
<accession>A0A9Q6LKR0</accession>
<evidence type="ECO:0000256" key="3">
    <source>
        <dbReference type="ARBA" id="ARBA00022490"/>
    </source>
</evidence>
<evidence type="ECO:0000256" key="4">
    <source>
        <dbReference type="ARBA" id="ARBA00022519"/>
    </source>
</evidence>
<comment type="cofactor">
    <cofactor evidence="15">
        <name>Mg(2+)</name>
        <dbReference type="ChEBI" id="CHEBI:18420"/>
    </cofactor>
    <text evidence="15">Binds 1 Mg(2+) ion per subunit.</text>
</comment>
<keyword evidence="13 15" id="KW-0694">RNA-binding</keyword>
<dbReference type="GO" id="GO:0006402">
    <property type="term" value="P:mRNA catabolic process"/>
    <property type="evidence" value="ECO:0007669"/>
    <property type="project" value="UniProtKB-UniRule"/>
</dbReference>
<dbReference type="GO" id="GO:0008270">
    <property type="term" value="F:zinc ion binding"/>
    <property type="evidence" value="ECO:0007669"/>
    <property type="project" value="UniProtKB-UniRule"/>
</dbReference>
<dbReference type="EC" id="3.1.26.12" evidence="15"/>
<feature type="binding site" evidence="15">
    <location>
        <position position="405"/>
    </location>
    <ligand>
        <name>Zn(2+)</name>
        <dbReference type="ChEBI" id="CHEBI:29105"/>
        <note>ligand shared between dimeric partners</note>
    </ligand>
</feature>
<keyword evidence="7 15" id="KW-0540">Nuclease</keyword>
<evidence type="ECO:0000256" key="1">
    <source>
        <dbReference type="ARBA" id="ARBA00005663"/>
    </source>
</evidence>
<keyword evidence="10 15" id="KW-0255">Endonuclease</keyword>
<name>A0A9Q6LKR0_PISSA</name>
<evidence type="ECO:0000256" key="7">
    <source>
        <dbReference type="ARBA" id="ARBA00022722"/>
    </source>
</evidence>
<evidence type="ECO:0000256" key="5">
    <source>
        <dbReference type="ARBA" id="ARBA00022552"/>
    </source>
</evidence>
<comment type="subcellular location">
    <subcellularLocation>
        <location evidence="15">Cytoplasm</location>
    </subcellularLocation>
    <subcellularLocation>
        <location evidence="15">Cell inner membrane</location>
        <topology evidence="15">Peripheral membrane protein</topology>
        <orientation evidence="15">Cytoplasmic side</orientation>
    </subcellularLocation>
</comment>
<dbReference type="GO" id="GO:0006364">
    <property type="term" value="P:rRNA processing"/>
    <property type="evidence" value="ECO:0007669"/>
    <property type="project" value="UniProtKB-UniRule"/>
</dbReference>
<dbReference type="InterPro" id="IPR003029">
    <property type="entry name" value="S1_domain"/>
</dbReference>
<dbReference type="GO" id="GO:0008995">
    <property type="term" value="F:ribonuclease E activity"/>
    <property type="evidence" value="ECO:0007669"/>
    <property type="project" value="UniProtKB-EC"/>
</dbReference>
<dbReference type="Pfam" id="PF20833">
    <property type="entry name" value="RNase_E_G_Thio"/>
    <property type="match status" value="1"/>
</dbReference>
<comment type="catalytic activity">
    <reaction evidence="15">
        <text>Endonucleolytic cleavage of single-stranded RNA in A- and U-rich regions.</text>
        <dbReference type="EC" id="3.1.26.12"/>
    </reaction>
</comment>
<dbReference type="PANTHER" id="PTHR30001:SF1">
    <property type="entry name" value="RIBONUCLEASE E_G-LIKE PROTEIN, CHLOROPLASTIC"/>
    <property type="match status" value="1"/>
</dbReference>
<evidence type="ECO:0000256" key="2">
    <source>
        <dbReference type="ARBA" id="ARBA00022475"/>
    </source>
</evidence>
<dbReference type="Proteomes" id="UP000422232">
    <property type="component" value="Chromosome"/>
</dbReference>
<feature type="compositionally biased region" description="Low complexity" evidence="16">
    <location>
        <begin position="574"/>
        <end position="584"/>
    </location>
</feature>
<dbReference type="SMART" id="SM00316">
    <property type="entry name" value="S1"/>
    <property type="match status" value="1"/>
</dbReference>
<dbReference type="InterPro" id="IPR048583">
    <property type="entry name" value="RNase_E_G_thioredoxin-like"/>
</dbReference>
<feature type="region of interest" description="Required for zinc-mediated homotetramerization and catalytic activity" evidence="15">
    <location>
        <begin position="405"/>
        <end position="408"/>
    </location>
</feature>
<comment type="subunit">
    <text evidence="15">Component of the RNA degradosome, which is a multiprotein complex involved in RNA processing and mRNA degradation. Within the RNA degradosome, RNase E assembles into a homotetramer formed by a dimer of dimers.</text>
</comment>
<evidence type="ECO:0000256" key="12">
    <source>
        <dbReference type="ARBA" id="ARBA00022842"/>
    </source>
</evidence>
<protein>
    <recommendedName>
        <fullName evidence="15">Ribonuclease E</fullName>
        <shortName evidence="15">RNase E</shortName>
        <ecNumber evidence="15">3.1.26.12</ecNumber>
    </recommendedName>
</protein>
<dbReference type="Gene3D" id="3.40.1260.20">
    <property type="entry name" value="Ribonuclease E, catalytic domain"/>
    <property type="match status" value="1"/>
</dbReference>
<comment type="similarity">
    <text evidence="1">Belongs to the RNase E/G family. RNase G subfamily.</text>
</comment>
<dbReference type="GO" id="GO:0019843">
    <property type="term" value="F:rRNA binding"/>
    <property type="evidence" value="ECO:0007669"/>
    <property type="project" value="UniProtKB-KW"/>
</dbReference>
<keyword evidence="6 15" id="KW-0819">tRNA processing</keyword>
<evidence type="ECO:0000256" key="6">
    <source>
        <dbReference type="ARBA" id="ARBA00022694"/>
    </source>
</evidence>
<feature type="binding site" evidence="15">
    <location>
        <position position="304"/>
    </location>
    <ligand>
        <name>Mg(2+)</name>
        <dbReference type="ChEBI" id="CHEBI:18420"/>
        <note>catalytic</note>
    </ligand>
</feature>
<feature type="binding site" evidence="15">
    <location>
        <position position="408"/>
    </location>
    <ligand>
        <name>Zn(2+)</name>
        <dbReference type="ChEBI" id="CHEBI:29105"/>
        <note>ligand shared between dimeric partners</note>
    </ligand>
</feature>
<dbReference type="PANTHER" id="PTHR30001">
    <property type="entry name" value="RIBONUCLEASE"/>
    <property type="match status" value="1"/>
</dbReference>
<sequence length="893" mass="97940">MKRMLINASQPEELRVAMVDGQHLYDLDIETAGYEQKKASVYKGRVTRIEPSLEAAFVEYGADRHGFLPLKEIAPEYYDATANTDKRGRVHIRDAVREGQEVLVQIDKEERGTKGAALSTYITLAGCYLVLMPNNPRAGGISRRIDGEEREELKQILEQLNLPNDMGLIIRTAGIGKNLEEIQWDLSILQKQWQAIRAGFARIAAPSLIYRESDVVLRAIRDYLRPGVNEIVVDDRDVYDRIAHHLKQLRPDYLNCLKHYQDPVPLFSRFNIEGQIESAFEREVRLPSGGAIVIDHTEAMISIDINSARATKGGDIEETAFNTNIEAAEEVARQLRLRDLGGLVVIDFIDMVQPRHQRDVENCLRDALKMDRARVQTGRISRFGLLEMSRQRLRPALGESSQHVCPRCSGHGYIRGIESLALAVMRLLEEEAMKGQQGQIQAQLPVEVATFLLNEKRGILAQIERRHRVSLLLIPNINLQTPHYQVMSVSDHAREDAASYSLVSQVQSVEDLTKAAVKYEEPVVKDLSYGASPKRGLLNKLWQYLSGASHSHSAQASEDTAATVEPIRPVKVHSASSSSSSSSSEGRDRNKRQGSTGGGSGRRSQGGGQLAAAPSKGQSGGGRHRRNEGGTVVKGNLASSGESHERSSNRSNSNKTTDARRKSTGGKSSSVSQQRKSVKSASDVDKDASKKAVTTQRTEAMVEVKAAVEPVSVKVAVEQVSSVVSSSAEAKVTTTGGATTSGQKTETVVVEQAAVMEKVVRAKRPNFTTLESQVETTVISSGVIDRAVPSSYHHGNIGAHRLEPWRSALSAAASSIAEIKQIETIANDESSTESVIVKVVEKLHQGRSPLQWHERLKGSQAAISHSIEHIRQVETKVAVAIAAAENQVKTNIQ</sequence>
<keyword evidence="12 15" id="KW-0460">Magnesium</keyword>
<dbReference type="GO" id="GO:0000287">
    <property type="term" value="F:magnesium ion binding"/>
    <property type="evidence" value="ECO:0007669"/>
    <property type="project" value="UniProtKB-UniRule"/>
</dbReference>
<evidence type="ECO:0000256" key="9">
    <source>
        <dbReference type="ARBA" id="ARBA00022730"/>
    </source>
</evidence>
<dbReference type="InterPro" id="IPR004659">
    <property type="entry name" value="RNase_E/G"/>
</dbReference>
<evidence type="ECO:0000256" key="15">
    <source>
        <dbReference type="HAMAP-Rule" id="MF_00970"/>
    </source>
</evidence>
<feature type="region of interest" description="Disordered" evidence="16">
    <location>
        <begin position="553"/>
        <end position="698"/>
    </location>
</feature>
<dbReference type="InterPro" id="IPR028878">
    <property type="entry name" value="RNase_E"/>
</dbReference>
<evidence type="ECO:0000256" key="10">
    <source>
        <dbReference type="ARBA" id="ARBA00022759"/>
    </source>
</evidence>
<dbReference type="GO" id="GO:0005737">
    <property type="term" value="C:cytoplasm"/>
    <property type="evidence" value="ECO:0007669"/>
    <property type="project" value="UniProtKB-SubCell"/>
</dbReference>
<evidence type="ECO:0000313" key="17">
    <source>
        <dbReference type="EMBL" id="QGO05465.1"/>
    </source>
</evidence>
<comment type="cofactor">
    <cofactor evidence="15">
        <name>Zn(2+)</name>
        <dbReference type="ChEBI" id="CHEBI:29105"/>
    </cofactor>
    <text evidence="15">Binds 2 Zn(2+) ions per homotetramer.</text>
</comment>
<dbReference type="InterPro" id="IPR012340">
    <property type="entry name" value="NA-bd_OB-fold"/>
</dbReference>
<keyword evidence="2 15" id="KW-1003">Cell membrane</keyword>
<organism evidence="17 18">
    <name type="scientific">Piscirickettsia salmonis</name>
    <dbReference type="NCBI Taxonomy" id="1238"/>
    <lineage>
        <taxon>Bacteria</taxon>
        <taxon>Pseudomonadati</taxon>
        <taxon>Pseudomonadota</taxon>
        <taxon>Gammaproteobacteria</taxon>
        <taxon>Thiotrichales</taxon>
        <taxon>Piscirickettsiaceae</taxon>
        <taxon>Piscirickettsia</taxon>
    </lineage>
</organism>
<keyword evidence="15" id="KW-0862">Zinc</keyword>
<dbReference type="GO" id="GO:0008033">
    <property type="term" value="P:tRNA processing"/>
    <property type="evidence" value="ECO:0007669"/>
    <property type="project" value="UniProtKB-UniRule"/>
</dbReference>
<proteinExistence type="inferred from homology"/>
<keyword evidence="9 15" id="KW-0699">rRNA-binding</keyword>
<dbReference type="HAMAP" id="MF_00970">
    <property type="entry name" value="RNase_E"/>
    <property type="match status" value="1"/>
</dbReference>
<dbReference type="Gene3D" id="2.40.50.140">
    <property type="entry name" value="Nucleic acid-binding proteins"/>
    <property type="match status" value="1"/>
</dbReference>
<dbReference type="CDD" id="cd04453">
    <property type="entry name" value="S1_RNase_E"/>
    <property type="match status" value="1"/>
</dbReference>
<dbReference type="NCBIfam" id="TIGR00757">
    <property type="entry name" value="RNaseEG"/>
    <property type="match status" value="1"/>
</dbReference>
<dbReference type="GO" id="GO:0000049">
    <property type="term" value="F:tRNA binding"/>
    <property type="evidence" value="ECO:0007669"/>
    <property type="project" value="UniProtKB-KW"/>
</dbReference>
<dbReference type="GO" id="GO:0009898">
    <property type="term" value="C:cytoplasmic side of plasma membrane"/>
    <property type="evidence" value="ECO:0007669"/>
    <property type="project" value="UniProtKB-UniRule"/>
</dbReference>
<comment type="similarity">
    <text evidence="15">Belongs to the RNase E/G family. RNase E subfamily.</text>
</comment>
<dbReference type="Pfam" id="PF10150">
    <property type="entry name" value="RNase_E_G"/>
    <property type="match status" value="1"/>
</dbReference>
<dbReference type="Pfam" id="PF00575">
    <property type="entry name" value="S1"/>
    <property type="match status" value="1"/>
</dbReference>
<evidence type="ECO:0000256" key="11">
    <source>
        <dbReference type="ARBA" id="ARBA00022801"/>
    </source>
</evidence>
<keyword evidence="15" id="KW-0820">tRNA-binding</keyword>
<dbReference type="SUPFAM" id="SSF50249">
    <property type="entry name" value="Nucleic acid-binding proteins"/>
    <property type="match status" value="1"/>
</dbReference>
<dbReference type="AlphaFoldDB" id="A0A9Q6LKR0"/>
<feature type="compositionally biased region" description="Low complexity" evidence="16">
    <location>
        <begin position="667"/>
        <end position="681"/>
    </location>
</feature>
<evidence type="ECO:0000256" key="8">
    <source>
        <dbReference type="ARBA" id="ARBA00022723"/>
    </source>
</evidence>
<keyword evidence="11 15" id="KW-0378">Hydrolase</keyword>
<evidence type="ECO:0000256" key="14">
    <source>
        <dbReference type="ARBA" id="ARBA00023136"/>
    </source>
</evidence>